<sequence length="141" mass="14746">MTVQVLDDIDELEARVRAAGREPAALHAALDGRRAVDVARVIDRLGGADRVAAFAAVASPVAARVLHEAGAETAKAVMGSRPLKDAAALLDRLPMDEAARVLAGLGDERSTELLAAMTPRHAAEVRSLLAHPAKSIFIGRS</sequence>
<protein>
    <submittedName>
        <fullName evidence="2">Unannotated protein</fullName>
    </submittedName>
</protein>
<dbReference type="PANTHER" id="PTHR43773:SF1">
    <property type="entry name" value="MAGNESIUM TRANSPORTER MGTE"/>
    <property type="match status" value="1"/>
</dbReference>
<dbReference type="SUPFAM" id="SSF158791">
    <property type="entry name" value="MgtE N-terminal domain-like"/>
    <property type="match status" value="1"/>
</dbReference>
<gene>
    <name evidence="2" type="ORF">UFOPK2754_00925</name>
    <name evidence="3" type="ORF">UFOPK3139_00555</name>
    <name evidence="4" type="ORF">UFOPK3543_01633</name>
</gene>
<dbReference type="AlphaFoldDB" id="A0A6J6SS03"/>
<evidence type="ECO:0000313" key="2">
    <source>
        <dbReference type="EMBL" id="CAB4737465.1"/>
    </source>
</evidence>
<dbReference type="SMART" id="SM00924">
    <property type="entry name" value="MgtE_N"/>
    <property type="match status" value="1"/>
</dbReference>
<evidence type="ECO:0000313" key="4">
    <source>
        <dbReference type="EMBL" id="CAB4912987.1"/>
    </source>
</evidence>
<dbReference type="EMBL" id="CAEZYR010000025">
    <property type="protein sequence ID" value="CAB4737465.1"/>
    <property type="molecule type" value="Genomic_DNA"/>
</dbReference>
<dbReference type="InterPro" id="IPR006668">
    <property type="entry name" value="Mg_transptr_MgtE_intracell_dom"/>
</dbReference>
<reference evidence="2" key="1">
    <citation type="submission" date="2020-05" db="EMBL/GenBank/DDBJ databases">
        <authorList>
            <person name="Chiriac C."/>
            <person name="Salcher M."/>
            <person name="Ghai R."/>
            <person name="Kavagutti S V."/>
        </authorList>
    </citation>
    <scope>NUCLEOTIDE SEQUENCE</scope>
</reference>
<accession>A0A6J6SS03</accession>
<dbReference type="Pfam" id="PF03448">
    <property type="entry name" value="MgtE_N"/>
    <property type="match status" value="1"/>
</dbReference>
<evidence type="ECO:0000259" key="1">
    <source>
        <dbReference type="SMART" id="SM00924"/>
    </source>
</evidence>
<dbReference type="GO" id="GO:0016020">
    <property type="term" value="C:membrane"/>
    <property type="evidence" value="ECO:0007669"/>
    <property type="project" value="InterPro"/>
</dbReference>
<dbReference type="EMBL" id="CAFABA010000014">
    <property type="protein sequence ID" value="CAB4818582.1"/>
    <property type="molecule type" value="Genomic_DNA"/>
</dbReference>
<name>A0A6J6SS03_9ZZZZ</name>
<dbReference type="EMBL" id="CAFBMH010000058">
    <property type="protein sequence ID" value="CAB4912987.1"/>
    <property type="molecule type" value="Genomic_DNA"/>
</dbReference>
<organism evidence="2">
    <name type="scientific">freshwater metagenome</name>
    <dbReference type="NCBI Taxonomy" id="449393"/>
    <lineage>
        <taxon>unclassified sequences</taxon>
        <taxon>metagenomes</taxon>
        <taxon>ecological metagenomes</taxon>
    </lineage>
</organism>
<evidence type="ECO:0000313" key="3">
    <source>
        <dbReference type="EMBL" id="CAB4818582.1"/>
    </source>
</evidence>
<dbReference type="Gene3D" id="1.25.60.10">
    <property type="entry name" value="MgtE N-terminal domain-like"/>
    <property type="match status" value="1"/>
</dbReference>
<proteinExistence type="predicted"/>
<dbReference type="PANTHER" id="PTHR43773">
    <property type="entry name" value="MAGNESIUM TRANSPORTER MGTE"/>
    <property type="match status" value="1"/>
</dbReference>
<dbReference type="InterPro" id="IPR006669">
    <property type="entry name" value="MgtE_transporter"/>
</dbReference>
<dbReference type="InterPro" id="IPR038076">
    <property type="entry name" value="MgtE_N_sf"/>
</dbReference>
<feature type="domain" description="Magnesium transporter MgtE intracellular" evidence="1">
    <location>
        <begin position="33"/>
        <end position="136"/>
    </location>
</feature>
<dbReference type="GO" id="GO:0015095">
    <property type="term" value="F:magnesium ion transmembrane transporter activity"/>
    <property type="evidence" value="ECO:0007669"/>
    <property type="project" value="InterPro"/>
</dbReference>